<dbReference type="GO" id="GO:0009264">
    <property type="term" value="P:deoxyribonucleotide catabolic process"/>
    <property type="evidence" value="ECO:0007669"/>
    <property type="project" value="UniProtKB-UniRule"/>
</dbReference>
<dbReference type="AlphaFoldDB" id="A0A7C3N8M9"/>
<evidence type="ECO:0000256" key="7">
    <source>
        <dbReference type="HAMAP-Rule" id="MF_00114"/>
    </source>
</evidence>
<evidence type="ECO:0000256" key="6">
    <source>
        <dbReference type="ARBA" id="ARBA00056337"/>
    </source>
</evidence>
<dbReference type="UniPathway" id="UPA00002">
    <property type="reaction ID" value="UER00468"/>
</dbReference>
<dbReference type="NCBIfam" id="TIGR00126">
    <property type="entry name" value="deoC"/>
    <property type="match status" value="1"/>
</dbReference>
<organism evidence="8">
    <name type="scientific">candidate division WOR-3 bacterium</name>
    <dbReference type="NCBI Taxonomy" id="2052148"/>
    <lineage>
        <taxon>Bacteria</taxon>
        <taxon>Bacteria division WOR-3</taxon>
    </lineage>
</organism>
<keyword evidence="2 7" id="KW-0963">Cytoplasm</keyword>
<dbReference type="GO" id="GO:0016052">
    <property type="term" value="P:carbohydrate catabolic process"/>
    <property type="evidence" value="ECO:0007669"/>
    <property type="project" value="TreeGrafter"/>
</dbReference>
<evidence type="ECO:0000256" key="3">
    <source>
        <dbReference type="ARBA" id="ARBA00023239"/>
    </source>
</evidence>
<evidence type="ECO:0000256" key="5">
    <source>
        <dbReference type="ARBA" id="ARBA00048791"/>
    </source>
</evidence>
<dbReference type="EC" id="4.1.2.4" evidence="7"/>
<dbReference type="Pfam" id="PF01791">
    <property type="entry name" value="DeoC"/>
    <property type="match status" value="1"/>
</dbReference>
<protein>
    <recommendedName>
        <fullName evidence="7">Deoxyribose-phosphate aldolase</fullName>
        <shortName evidence="7">DERA</shortName>
        <ecNumber evidence="7">4.1.2.4</ecNumber>
    </recommendedName>
    <alternativeName>
        <fullName evidence="7">2-deoxy-D-ribose 5-phosphate aldolase</fullName>
    </alternativeName>
    <alternativeName>
        <fullName evidence="7">Phosphodeoxyriboaldolase</fullName>
        <shortName evidence="7">Deoxyriboaldolase</shortName>
    </alternativeName>
</protein>
<dbReference type="GO" id="GO:0004139">
    <property type="term" value="F:deoxyribose-phosphate aldolase activity"/>
    <property type="evidence" value="ECO:0007669"/>
    <property type="project" value="UniProtKB-UniRule"/>
</dbReference>
<name>A0A7C3N8M9_UNCW3</name>
<comment type="function">
    <text evidence="6 7">Catalyzes a reversible aldol reaction between acetaldehyde and D-glyceraldehyde 3-phosphate to generate 2-deoxy-D-ribose 5-phosphate.</text>
</comment>
<dbReference type="SUPFAM" id="SSF51569">
    <property type="entry name" value="Aldolase"/>
    <property type="match status" value="1"/>
</dbReference>
<dbReference type="HAMAP" id="MF_00114">
    <property type="entry name" value="DeoC_type1"/>
    <property type="match status" value="1"/>
</dbReference>
<feature type="active site" description="Schiff-base intermediate with acetaldehyde" evidence="7">
    <location>
        <position position="152"/>
    </location>
</feature>
<dbReference type="FunFam" id="3.20.20.70:FF:000044">
    <property type="entry name" value="Deoxyribose-phosphate aldolase"/>
    <property type="match status" value="1"/>
</dbReference>
<dbReference type="InterPro" id="IPR028581">
    <property type="entry name" value="DeoC_typeI"/>
</dbReference>
<evidence type="ECO:0000256" key="1">
    <source>
        <dbReference type="ARBA" id="ARBA00010936"/>
    </source>
</evidence>
<dbReference type="GO" id="GO:0005737">
    <property type="term" value="C:cytoplasm"/>
    <property type="evidence" value="ECO:0007669"/>
    <property type="project" value="UniProtKB-SubCell"/>
</dbReference>
<keyword evidence="3 7" id="KW-0456">Lyase</keyword>
<accession>A0A7C3N8M9</accession>
<dbReference type="InterPro" id="IPR013785">
    <property type="entry name" value="Aldolase_TIM"/>
</dbReference>
<evidence type="ECO:0000256" key="2">
    <source>
        <dbReference type="ARBA" id="ARBA00022490"/>
    </source>
</evidence>
<dbReference type="PANTHER" id="PTHR10889:SF1">
    <property type="entry name" value="DEOXYRIBOSE-PHOSPHATE ALDOLASE"/>
    <property type="match status" value="1"/>
</dbReference>
<proteinExistence type="inferred from homology"/>
<comment type="caution">
    <text evidence="8">The sequence shown here is derived from an EMBL/GenBank/DDBJ whole genome shotgun (WGS) entry which is preliminary data.</text>
</comment>
<comment type="catalytic activity">
    <reaction evidence="5 7">
        <text>2-deoxy-D-ribose 5-phosphate = D-glyceraldehyde 3-phosphate + acetaldehyde</text>
        <dbReference type="Rhea" id="RHEA:12821"/>
        <dbReference type="ChEBI" id="CHEBI:15343"/>
        <dbReference type="ChEBI" id="CHEBI:59776"/>
        <dbReference type="ChEBI" id="CHEBI:62877"/>
        <dbReference type="EC" id="4.1.2.4"/>
    </reaction>
</comment>
<dbReference type="InterPro" id="IPR002915">
    <property type="entry name" value="DeoC/FbaB/LacD_aldolase"/>
</dbReference>
<dbReference type="GO" id="GO:0006018">
    <property type="term" value="P:2-deoxyribose 1-phosphate catabolic process"/>
    <property type="evidence" value="ECO:0007669"/>
    <property type="project" value="UniProtKB-UniRule"/>
</dbReference>
<feature type="active site" description="Proton donor/acceptor" evidence="7">
    <location>
        <position position="90"/>
    </location>
</feature>
<sequence length="222" mass="24866">MRDINRFIDHTLLKADATFDDIKKLCEEAKRYNFFSVCVNQIYVNYSKELLKDSGVKVCTVVGFPLGATDVKTKIFETKRSIELGADEIDMVMNVGYMKSKMYESVLDEIKKMKEVCKDRVLKVIVETCLLTEDEKVDVIKLLIEGKADFIKTSTGFSTGGAKVEDIKLFKKVGENRISIKASGGIRDLKTAIDMIENGASRIGSSNSVKIMGEIYESGRDN</sequence>
<dbReference type="SMART" id="SM01133">
    <property type="entry name" value="DeoC"/>
    <property type="match status" value="1"/>
</dbReference>
<comment type="subcellular location">
    <subcellularLocation>
        <location evidence="7">Cytoplasm</location>
    </subcellularLocation>
</comment>
<comment type="similarity">
    <text evidence="1 7">Belongs to the DeoC/FbaB aldolase family. DeoC type 1 subfamily.</text>
</comment>
<evidence type="ECO:0000256" key="4">
    <source>
        <dbReference type="ARBA" id="ARBA00023270"/>
    </source>
</evidence>
<feature type="active site" description="Proton donor/acceptor" evidence="7">
    <location>
        <position position="181"/>
    </location>
</feature>
<reference evidence="8" key="1">
    <citation type="journal article" date="2020" name="mSystems">
        <title>Genome- and Community-Level Interaction Insights into Carbon Utilization and Element Cycling Functions of Hydrothermarchaeota in Hydrothermal Sediment.</title>
        <authorList>
            <person name="Zhou Z."/>
            <person name="Liu Y."/>
            <person name="Xu W."/>
            <person name="Pan J."/>
            <person name="Luo Z.H."/>
            <person name="Li M."/>
        </authorList>
    </citation>
    <scope>NUCLEOTIDE SEQUENCE [LARGE SCALE GENOMIC DNA]</scope>
    <source>
        <strain evidence="8">SpSt-464</strain>
    </source>
</reference>
<dbReference type="CDD" id="cd00959">
    <property type="entry name" value="DeoC"/>
    <property type="match status" value="1"/>
</dbReference>
<dbReference type="EMBL" id="DSTT01000004">
    <property type="protein sequence ID" value="HFK23704.1"/>
    <property type="molecule type" value="Genomic_DNA"/>
</dbReference>
<dbReference type="InterPro" id="IPR011343">
    <property type="entry name" value="DeoC"/>
</dbReference>
<comment type="pathway">
    <text evidence="7">Carbohydrate degradation; 2-deoxy-D-ribose 1-phosphate degradation; D-glyceraldehyde 3-phosphate and acetaldehyde from 2-deoxy-alpha-D-ribose 1-phosphate: step 2/2.</text>
</comment>
<dbReference type="Gene3D" id="3.20.20.70">
    <property type="entry name" value="Aldolase class I"/>
    <property type="match status" value="1"/>
</dbReference>
<dbReference type="PANTHER" id="PTHR10889">
    <property type="entry name" value="DEOXYRIBOSE-PHOSPHATE ALDOLASE"/>
    <property type="match status" value="1"/>
</dbReference>
<keyword evidence="4 7" id="KW-0704">Schiff base</keyword>
<dbReference type="PIRSF" id="PIRSF001357">
    <property type="entry name" value="DeoC"/>
    <property type="match status" value="1"/>
</dbReference>
<evidence type="ECO:0000313" key="8">
    <source>
        <dbReference type="EMBL" id="HFK23704.1"/>
    </source>
</evidence>
<gene>
    <name evidence="7 8" type="primary">deoC</name>
    <name evidence="8" type="ORF">ENS15_03530</name>
</gene>